<dbReference type="InterPro" id="IPR013078">
    <property type="entry name" value="His_Pase_superF_clade-1"/>
</dbReference>
<keyword evidence="1" id="KW-0378">Hydrolase</keyword>
<organism evidence="4 5">
    <name type="scientific">Favolaschia claudopus</name>
    <dbReference type="NCBI Taxonomy" id="2862362"/>
    <lineage>
        <taxon>Eukaryota</taxon>
        <taxon>Fungi</taxon>
        <taxon>Dikarya</taxon>
        <taxon>Basidiomycota</taxon>
        <taxon>Agaricomycotina</taxon>
        <taxon>Agaricomycetes</taxon>
        <taxon>Agaricomycetidae</taxon>
        <taxon>Agaricales</taxon>
        <taxon>Marasmiineae</taxon>
        <taxon>Mycenaceae</taxon>
        <taxon>Favolaschia</taxon>
    </lineage>
</organism>
<dbReference type="SUPFAM" id="SSF53254">
    <property type="entry name" value="Phosphoglycerate mutase-like"/>
    <property type="match status" value="1"/>
</dbReference>
<evidence type="ECO:0000313" key="4">
    <source>
        <dbReference type="EMBL" id="KAK7048398.1"/>
    </source>
</evidence>
<dbReference type="PANTHER" id="PTHR46517">
    <property type="entry name" value="FRUCTOSE-2,6-BISPHOSPHATASE TIGAR"/>
    <property type="match status" value="1"/>
</dbReference>
<dbReference type="Proteomes" id="UP001362999">
    <property type="component" value="Unassembled WGS sequence"/>
</dbReference>
<dbReference type="InterPro" id="IPR051695">
    <property type="entry name" value="Phosphoglycerate_Mutase"/>
</dbReference>
<evidence type="ECO:0000256" key="2">
    <source>
        <dbReference type="PIRSR" id="PIRSR613078-1"/>
    </source>
</evidence>
<reference evidence="4 5" key="1">
    <citation type="journal article" date="2024" name="J Genomics">
        <title>Draft genome sequencing and assembly of Favolaschia claudopus CIRM-BRFM 2984 isolated from oak limbs.</title>
        <authorList>
            <person name="Navarro D."/>
            <person name="Drula E."/>
            <person name="Chaduli D."/>
            <person name="Cazenave R."/>
            <person name="Ahrendt S."/>
            <person name="Wang J."/>
            <person name="Lipzen A."/>
            <person name="Daum C."/>
            <person name="Barry K."/>
            <person name="Grigoriev I.V."/>
            <person name="Favel A."/>
            <person name="Rosso M.N."/>
            <person name="Martin F."/>
        </authorList>
    </citation>
    <scope>NUCLEOTIDE SEQUENCE [LARGE SCALE GENOMIC DNA]</scope>
    <source>
        <strain evidence="4 5">CIRM-BRFM 2984</strain>
    </source>
</reference>
<dbReference type="Gene3D" id="3.40.50.1240">
    <property type="entry name" value="Phosphoglycerate mutase-like"/>
    <property type="match status" value="1"/>
</dbReference>
<keyword evidence="5" id="KW-1185">Reference proteome</keyword>
<evidence type="ECO:0000313" key="5">
    <source>
        <dbReference type="Proteomes" id="UP001362999"/>
    </source>
</evidence>
<dbReference type="SMART" id="SM00855">
    <property type="entry name" value="PGAM"/>
    <property type="match status" value="1"/>
</dbReference>
<gene>
    <name evidence="4" type="ORF">R3P38DRAFT_2869119</name>
</gene>
<dbReference type="PANTHER" id="PTHR46517:SF1">
    <property type="entry name" value="FRUCTOSE-2,6-BISPHOSPHATASE TIGAR"/>
    <property type="match status" value="1"/>
</dbReference>
<protein>
    <submittedName>
        <fullName evidence="4">Histidine phosphatase superfamily</fullName>
    </submittedName>
</protein>
<feature type="active site" description="Tele-phosphohistidine intermediate" evidence="2">
    <location>
        <position position="13"/>
    </location>
</feature>
<dbReference type="GO" id="GO:0004331">
    <property type="term" value="F:fructose-2,6-bisphosphate 2-phosphatase activity"/>
    <property type="evidence" value="ECO:0007669"/>
    <property type="project" value="TreeGrafter"/>
</dbReference>
<evidence type="ECO:0000256" key="3">
    <source>
        <dbReference type="PIRSR" id="PIRSR613078-2"/>
    </source>
</evidence>
<name>A0AAW0DBX0_9AGAR</name>
<sequence length="281" mass="31416">MSRTRATFTFVRHGESTDNLRAVWAGWTDATLSRHGMNQAQAVGAALAGTRFNAIYSSPLKRAALTAQAIQNQQQTGSPPHLMTPLLREQHFGVAEGKPSTGKRDPDIPLSEQYSRGIFPHSMSRSERYPEGESLEDVYDRAGKSWTEVLLPYAQEQARAGIEHVHIAVVSHGIFIKEALRALAKHDRHAHISACDFQWLRNTAWARVVVDMEIIEQEDETTLSSPNVMRVELTHFNQCDHLNTVTRQKGGIGREAYDARQKDIRGFFGAGSSSKRRGLDK</sequence>
<dbReference type="InterPro" id="IPR029033">
    <property type="entry name" value="His_PPase_superfam"/>
</dbReference>
<dbReference type="GO" id="GO:0045820">
    <property type="term" value="P:negative regulation of glycolytic process"/>
    <property type="evidence" value="ECO:0007669"/>
    <property type="project" value="TreeGrafter"/>
</dbReference>
<feature type="binding site" evidence="3">
    <location>
        <position position="62"/>
    </location>
    <ligand>
        <name>substrate</name>
    </ligand>
</feature>
<accession>A0AAW0DBX0</accession>
<dbReference type="GO" id="GO:0005829">
    <property type="term" value="C:cytosol"/>
    <property type="evidence" value="ECO:0007669"/>
    <property type="project" value="TreeGrafter"/>
</dbReference>
<dbReference type="Pfam" id="PF00300">
    <property type="entry name" value="His_Phos_1"/>
    <property type="match status" value="1"/>
</dbReference>
<comment type="caution">
    <text evidence="4">The sequence shown here is derived from an EMBL/GenBank/DDBJ whole genome shotgun (WGS) entry which is preliminary data.</text>
</comment>
<dbReference type="AlphaFoldDB" id="A0AAW0DBX0"/>
<feature type="active site" description="Proton donor/acceptor" evidence="2">
    <location>
        <position position="89"/>
    </location>
</feature>
<dbReference type="CDD" id="cd07067">
    <property type="entry name" value="HP_PGM_like"/>
    <property type="match status" value="1"/>
</dbReference>
<evidence type="ECO:0000256" key="1">
    <source>
        <dbReference type="ARBA" id="ARBA00022801"/>
    </source>
</evidence>
<dbReference type="GO" id="GO:0043456">
    <property type="term" value="P:regulation of pentose-phosphate shunt"/>
    <property type="evidence" value="ECO:0007669"/>
    <property type="project" value="TreeGrafter"/>
</dbReference>
<feature type="binding site" evidence="3">
    <location>
        <begin position="12"/>
        <end position="19"/>
    </location>
    <ligand>
        <name>substrate</name>
    </ligand>
</feature>
<dbReference type="EMBL" id="JAWWNJ010000009">
    <property type="protein sequence ID" value="KAK7048398.1"/>
    <property type="molecule type" value="Genomic_DNA"/>
</dbReference>
<proteinExistence type="predicted"/>